<dbReference type="InterPro" id="IPR010290">
    <property type="entry name" value="TM_effector"/>
</dbReference>
<evidence type="ECO:0000313" key="9">
    <source>
        <dbReference type="EMBL" id="XCG65705.1"/>
    </source>
</evidence>
<evidence type="ECO:0000256" key="5">
    <source>
        <dbReference type="ARBA" id="ARBA00022989"/>
    </source>
</evidence>
<dbReference type="PROSITE" id="PS50850">
    <property type="entry name" value="MFS"/>
    <property type="match status" value="1"/>
</dbReference>
<feature type="transmembrane region" description="Helical" evidence="7">
    <location>
        <begin position="81"/>
        <end position="98"/>
    </location>
</feature>
<gene>
    <name evidence="9" type="ORF">ABLG96_10730</name>
</gene>
<keyword evidence="2" id="KW-0813">Transport</keyword>
<feature type="transmembrane region" description="Helical" evidence="7">
    <location>
        <begin position="372"/>
        <end position="395"/>
    </location>
</feature>
<protein>
    <submittedName>
        <fullName evidence="9">MFS transporter</fullName>
    </submittedName>
</protein>
<feature type="transmembrane region" description="Helical" evidence="7">
    <location>
        <begin position="314"/>
        <end position="334"/>
    </location>
</feature>
<evidence type="ECO:0000256" key="4">
    <source>
        <dbReference type="ARBA" id="ARBA00022692"/>
    </source>
</evidence>
<dbReference type="InterPro" id="IPR020846">
    <property type="entry name" value="MFS_dom"/>
</dbReference>
<evidence type="ECO:0000256" key="7">
    <source>
        <dbReference type="SAM" id="Phobius"/>
    </source>
</evidence>
<dbReference type="EMBL" id="CP159218">
    <property type="protein sequence ID" value="XCG65705.1"/>
    <property type="molecule type" value="Genomic_DNA"/>
</dbReference>
<keyword evidence="3" id="KW-1003">Cell membrane</keyword>
<dbReference type="Pfam" id="PF05977">
    <property type="entry name" value="MFS_3"/>
    <property type="match status" value="1"/>
</dbReference>
<dbReference type="PANTHER" id="PTHR23513">
    <property type="entry name" value="INTEGRAL MEMBRANE EFFLUX PROTEIN-RELATED"/>
    <property type="match status" value="1"/>
</dbReference>
<keyword evidence="5 7" id="KW-1133">Transmembrane helix</keyword>
<keyword evidence="4 7" id="KW-0812">Transmembrane</keyword>
<sequence length="414" mass="43057">MTSNQSNLGTRFHRVLAAHATSQLGVGLHLAAFPLLVSTLTSDPRIVAALALTASIPGLILALPIGVWVDRTHRGRLMVGSDLFCALVLITLTTFVALGDIRLWMLFVGAAAVGIAELVFGTSTFALLPALVPQAELMRANSYLSVAGQTGSGVVGPALGGLAYAAGPFLPFAVNSATYLISSTTIGSFVRHSDTRVPVDDRPARRATRRGELTAGIRHLGGDRPARTLLILSASSGLFGWMPEATLVLFAREQLRLSPTAFGLLLGVTTLGAVLGGLAAGRLARRVGLFRLLVGTYATYGLLLIPVGLTNNGWIVAGIFFLQGLPLIACAATIRSLQQTLVPAALLGRIGAVNRIVSSAVVPLSLAAGGVLAALIGYSAVWIVAGLGFLLTLLFNLPALRSLESAVEHARLPT</sequence>
<keyword evidence="6 7" id="KW-0472">Membrane</keyword>
<evidence type="ECO:0000256" key="1">
    <source>
        <dbReference type="ARBA" id="ARBA00004651"/>
    </source>
</evidence>
<feature type="transmembrane region" description="Helical" evidence="7">
    <location>
        <begin position="104"/>
        <end position="132"/>
    </location>
</feature>
<evidence type="ECO:0000256" key="2">
    <source>
        <dbReference type="ARBA" id="ARBA00022448"/>
    </source>
</evidence>
<dbReference type="AlphaFoldDB" id="A0AAU8DUM5"/>
<dbReference type="GO" id="GO:0022857">
    <property type="term" value="F:transmembrane transporter activity"/>
    <property type="evidence" value="ECO:0007669"/>
    <property type="project" value="InterPro"/>
</dbReference>
<name>A0AAU8DUM5_9ACTN</name>
<evidence type="ECO:0000256" key="3">
    <source>
        <dbReference type="ARBA" id="ARBA00022475"/>
    </source>
</evidence>
<reference evidence="9" key="1">
    <citation type="submission" date="2024-05" db="EMBL/GenBank/DDBJ databases">
        <authorList>
            <person name="Cai S.Y."/>
            <person name="Jin L.M."/>
            <person name="Li H.R."/>
        </authorList>
    </citation>
    <scope>NUCLEOTIDE SEQUENCE</scope>
    <source>
        <strain evidence="9">A5-74</strain>
    </source>
</reference>
<accession>A0AAU8DUM5</accession>
<organism evidence="9">
    <name type="scientific">Nakamurella sp. A5-74</name>
    <dbReference type="NCBI Taxonomy" id="3158264"/>
    <lineage>
        <taxon>Bacteria</taxon>
        <taxon>Bacillati</taxon>
        <taxon>Actinomycetota</taxon>
        <taxon>Actinomycetes</taxon>
        <taxon>Nakamurellales</taxon>
        <taxon>Nakamurellaceae</taxon>
        <taxon>Nakamurella</taxon>
    </lineage>
</organism>
<dbReference type="PANTHER" id="PTHR23513:SF6">
    <property type="entry name" value="MAJOR FACILITATOR SUPERFAMILY ASSOCIATED DOMAIN-CONTAINING PROTEIN"/>
    <property type="match status" value="1"/>
</dbReference>
<feature type="domain" description="Major facilitator superfamily (MFS) profile" evidence="8">
    <location>
        <begin position="180"/>
        <end position="414"/>
    </location>
</feature>
<dbReference type="SUPFAM" id="SSF103473">
    <property type="entry name" value="MFS general substrate transporter"/>
    <property type="match status" value="1"/>
</dbReference>
<dbReference type="CDD" id="cd06173">
    <property type="entry name" value="MFS_MefA_like"/>
    <property type="match status" value="1"/>
</dbReference>
<feature type="transmembrane region" description="Helical" evidence="7">
    <location>
        <begin position="21"/>
        <end position="40"/>
    </location>
</feature>
<feature type="transmembrane region" description="Helical" evidence="7">
    <location>
        <begin position="46"/>
        <end position="69"/>
    </location>
</feature>
<dbReference type="InterPro" id="IPR036259">
    <property type="entry name" value="MFS_trans_sf"/>
</dbReference>
<feature type="transmembrane region" description="Helical" evidence="7">
    <location>
        <begin position="228"/>
        <end position="250"/>
    </location>
</feature>
<proteinExistence type="predicted"/>
<feature type="transmembrane region" description="Helical" evidence="7">
    <location>
        <begin position="288"/>
        <end position="308"/>
    </location>
</feature>
<feature type="transmembrane region" description="Helical" evidence="7">
    <location>
        <begin position="262"/>
        <end position="281"/>
    </location>
</feature>
<dbReference type="RefSeq" id="WP_353651310.1">
    <property type="nucleotide sequence ID" value="NZ_CP159218.1"/>
</dbReference>
<comment type="subcellular location">
    <subcellularLocation>
        <location evidence="1">Cell membrane</location>
        <topology evidence="1">Multi-pass membrane protein</topology>
    </subcellularLocation>
</comment>
<evidence type="ECO:0000259" key="8">
    <source>
        <dbReference type="PROSITE" id="PS50850"/>
    </source>
</evidence>
<dbReference type="GO" id="GO:0005886">
    <property type="term" value="C:plasma membrane"/>
    <property type="evidence" value="ECO:0007669"/>
    <property type="project" value="UniProtKB-SubCell"/>
</dbReference>
<evidence type="ECO:0000256" key="6">
    <source>
        <dbReference type="ARBA" id="ARBA00023136"/>
    </source>
</evidence>
<dbReference type="Gene3D" id="1.20.1250.20">
    <property type="entry name" value="MFS general substrate transporter like domains"/>
    <property type="match status" value="1"/>
</dbReference>